<dbReference type="SUPFAM" id="SSF81301">
    <property type="entry name" value="Nucleotidyltransferase"/>
    <property type="match status" value="1"/>
</dbReference>
<dbReference type="GO" id="GO:0046872">
    <property type="term" value="F:metal ion binding"/>
    <property type="evidence" value="ECO:0007669"/>
    <property type="project" value="UniProtKB-UniRule"/>
</dbReference>
<dbReference type="InterPro" id="IPR029398">
    <property type="entry name" value="PolB_thumb"/>
</dbReference>
<keyword evidence="4" id="KW-0235">DNA replication</keyword>
<accession>A0A4S4KVW1</accession>
<evidence type="ECO:0000256" key="3">
    <source>
        <dbReference type="ARBA" id="ARBA00022695"/>
    </source>
</evidence>
<dbReference type="GO" id="GO:0006303">
    <property type="term" value="P:double-strand break repair via nonhomologous end joining"/>
    <property type="evidence" value="ECO:0007669"/>
    <property type="project" value="TreeGrafter"/>
</dbReference>
<protein>
    <recommendedName>
        <fullName evidence="5">DNA polymerase</fullName>
        <ecNumber evidence="5">2.7.7.7</ecNumber>
    </recommendedName>
</protein>
<dbReference type="EMBL" id="SGPK01000533">
    <property type="protein sequence ID" value="THH02942.1"/>
    <property type="molecule type" value="Genomic_DNA"/>
</dbReference>
<dbReference type="EC" id="2.7.7.7" evidence="5"/>
<dbReference type="InterPro" id="IPR002008">
    <property type="entry name" value="DNA_pol_X_beta-like"/>
</dbReference>
<keyword evidence="5" id="KW-0227">DNA damage</keyword>
<evidence type="ECO:0000256" key="5">
    <source>
        <dbReference type="RuleBase" id="RU366014"/>
    </source>
</evidence>
<dbReference type="InterPro" id="IPR022312">
    <property type="entry name" value="DNA_pol_X"/>
</dbReference>
<comment type="subcellular location">
    <subcellularLocation>
        <location evidence="5">Nucleus</location>
    </subcellularLocation>
</comment>
<dbReference type="OrthoDB" id="205514at2759"/>
<gene>
    <name evidence="8" type="ORF">EW145_g6674</name>
</gene>
<dbReference type="AlphaFoldDB" id="A0A4S4KVW1"/>
<feature type="region of interest" description="Disordered" evidence="6">
    <location>
        <begin position="302"/>
        <end position="326"/>
    </location>
</feature>
<dbReference type="Pfam" id="PF10391">
    <property type="entry name" value="DNA_pol_lambd_f"/>
    <property type="match status" value="1"/>
</dbReference>
<dbReference type="Proteomes" id="UP000308199">
    <property type="component" value="Unassembled WGS sequence"/>
</dbReference>
<evidence type="ECO:0000313" key="9">
    <source>
        <dbReference type="Proteomes" id="UP000308199"/>
    </source>
</evidence>
<proteinExistence type="inferred from homology"/>
<keyword evidence="9" id="KW-1185">Reference proteome</keyword>
<sequence>MLSTAHSYKIVGVGEGIARRIDEYLQAEQGVSSQVYEFSEIKGPKEAERERSLSEFQRVPGIGPVKALRLFSAGCRSLTDLQKPEYSSLLSAANKVALTYVDHLNKPVTRADIEAVMKSVVSLVSSEIRMHVVGSYRRGLPFCGNIDVIVLHPSYINVPDPGLKASADLRPSRSSTRRGRSAKHITATRAKQDTILREFILSPLERAGLIAATLSEGPRKWQGIVRVPDGSESYNKRKARAHERPTAFRRMGLTLVPNLSEGAALLAATGDVDFNSHLRGIASNMGLHLNELGLWRRRMAPQREHDGPNSDVLDHDRGDILSKNEPEENGRWELVASSTERDILNALRVDYVEPERRNFTFVLSRTTHGSILKTPSSPLK</sequence>
<reference evidence="8 9" key="1">
    <citation type="submission" date="2019-02" db="EMBL/GenBank/DDBJ databases">
        <title>Genome sequencing of the rare red list fungi Phellinidium pouzarii.</title>
        <authorList>
            <person name="Buettner E."/>
            <person name="Kellner H."/>
        </authorList>
    </citation>
    <scope>NUCLEOTIDE SEQUENCE [LARGE SCALE GENOMIC DNA]</scope>
    <source>
        <strain evidence="8 9">DSM 108285</strain>
    </source>
</reference>
<evidence type="ECO:0000313" key="8">
    <source>
        <dbReference type="EMBL" id="THH02942.1"/>
    </source>
</evidence>
<dbReference type="PANTHER" id="PTHR11276:SF28">
    <property type="entry name" value="DNA POLYMERASE LAMBDA"/>
    <property type="match status" value="1"/>
</dbReference>
<dbReference type="Pfam" id="PF14791">
    <property type="entry name" value="DNA_pol_B_thumb"/>
    <property type="match status" value="1"/>
</dbReference>
<dbReference type="PANTHER" id="PTHR11276">
    <property type="entry name" value="DNA POLYMERASE TYPE-X FAMILY MEMBER"/>
    <property type="match status" value="1"/>
</dbReference>
<keyword evidence="3 5" id="KW-0548">Nucleotidyltransferase</keyword>
<dbReference type="InterPro" id="IPR002054">
    <property type="entry name" value="DNA-dir_DNA_pol_X"/>
</dbReference>
<name>A0A4S4KVW1_9AGAM</name>
<dbReference type="InterPro" id="IPR043519">
    <property type="entry name" value="NT_sf"/>
</dbReference>
<dbReference type="Gene3D" id="3.30.210.10">
    <property type="entry name" value="DNA polymerase, thumb domain"/>
    <property type="match status" value="1"/>
</dbReference>
<dbReference type="PRINTS" id="PR00869">
    <property type="entry name" value="DNAPOLX"/>
</dbReference>
<keyword evidence="2 5" id="KW-0808">Transferase</keyword>
<keyword evidence="5" id="KW-0234">DNA repair</keyword>
<dbReference type="Gene3D" id="3.30.460.10">
    <property type="entry name" value="Beta Polymerase, domain 2"/>
    <property type="match status" value="1"/>
</dbReference>
<dbReference type="InterPro" id="IPR018944">
    <property type="entry name" value="DNA_pol_lambd_fingers_domain"/>
</dbReference>
<keyword evidence="5" id="KW-0239">DNA-directed DNA polymerase</keyword>
<keyword evidence="5" id="KW-0539">Nucleus</keyword>
<dbReference type="InterPro" id="IPR028207">
    <property type="entry name" value="DNA_pol_B_palm_palm"/>
</dbReference>
<comment type="caution">
    <text evidence="8">The sequence shown here is derived from an EMBL/GenBank/DDBJ whole genome shotgun (WGS) entry which is preliminary data.</text>
</comment>
<dbReference type="SUPFAM" id="SSF81585">
    <property type="entry name" value="PsbU/PolX domain-like"/>
    <property type="match status" value="1"/>
</dbReference>
<evidence type="ECO:0000256" key="1">
    <source>
        <dbReference type="ARBA" id="ARBA00022634"/>
    </source>
</evidence>
<evidence type="ECO:0000259" key="7">
    <source>
        <dbReference type="SMART" id="SM00483"/>
    </source>
</evidence>
<organism evidence="8 9">
    <name type="scientific">Phellinidium pouzarii</name>
    <dbReference type="NCBI Taxonomy" id="167371"/>
    <lineage>
        <taxon>Eukaryota</taxon>
        <taxon>Fungi</taxon>
        <taxon>Dikarya</taxon>
        <taxon>Basidiomycota</taxon>
        <taxon>Agaricomycotina</taxon>
        <taxon>Agaricomycetes</taxon>
        <taxon>Hymenochaetales</taxon>
        <taxon>Hymenochaetaceae</taxon>
        <taxon>Phellinidium</taxon>
    </lineage>
</organism>
<evidence type="ECO:0000256" key="2">
    <source>
        <dbReference type="ARBA" id="ARBA00022679"/>
    </source>
</evidence>
<dbReference type="PRINTS" id="PR00870">
    <property type="entry name" value="DNAPOLXBETA"/>
</dbReference>
<dbReference type="Pfam" id="PF14792">
    <property type="entry name" value="DNA_pol_B_palm"/>
    <property type="match status" value="1"/>
</dbReference>
<comment type="catalytic activity">
    <reaction evidence="5">
        <text>DNA(n) + a 2'-deoxyribonucleoside 5'-triphosphate = DNA(n+1) + diphosphate</text>
        <dbReference type="Rhea" id="RHEA:22508"/>
        <dbReference type="Rhea" id="RHEA-COMP:17339"/>
        <dbReference type="Rhea" id="RHEA-COMP:17340"/>
        <dbReference type="ChEBI" id="CHEBI:33019"/>
        <dbReference type="ChEBI" id="CHEBI:61560"/>
        <dbReference type="ChEBI" id="CHEBI:173112"/>
        <dbReference type="EC" id="2.7.7.7"/>
    </reaction>
</comment>
<feature type="domain" description="DNA-directed DNA polymerase X" evidence="7">
    <location>
        <begin position="1"/>
        <end position="358"/>
    </location>
</feature>
<evidence type="ECO:0000256" key="6">
    <source>
        <dbReference type="SAM" id="MobiDB-lite"/>
    </source>
</evidence>
<dbReference type="Gene3D" id="1.10.150.20">
    <property type="entry name" value="5' to 3' exonuclease, C-terminal subdomain"/>
    <property type="match status" value="1"/>
</dbReference>
<dbReference type="GO" id="GO:0003677">
    <property type="term" value="F:DNA binding"/>
    <property type="evidence" value="ECO:0007669"/>
    <property type="project" value="UniProtKB-UniRule"/>
</dbReference>
<dbReference type="SMART" id="SM00483">
    <property type="entry name" value="POLXc"/>
    <property type="match status" value="1"/>
</dbReference>
<keyword evidence="1" id="KW-0237">DNA synthesis</keyword>
<comment type="function">
    <text evidence="5">DNA polymerase that functions in several pathways of DNA repair. Involved in base excision repair (BER) responsible for repair of lesions that give rise to abasic (AP) sites in DNA. Also contributes to DNA double-strand break repair by non-homologous end joining and homologous recombination. Has both template-dependent and template-independent (terminal transferase) DNA polymerase activities. Has also a 5'-deoxyribose-5-phosphate lyase (dRP lyase) activity.</text>
</comment>
<dbReference type="GO" id="GO:0005634">
    <property type="term" value="C:nucleus"/>
    <property type="evidence" value="ECO:0007669"/>
    <property type="project" value="UniProtKB-SubCell"/>
</dbReference>
<comment type="similarity">
    <text evidence="5">Belongs to the DNA polymerase type-X family.</text>
</comment>
<dbReference type="InterPro" id="IPR037160">
    <property type="entry name" value="DNA_Pol_thumb_sf"/>
</dbReference>
<dbReference type="GO" id="GO:0003887">
    <property type="term" value="F:DNA-directed DNA polymerase activity"/>
    <property type="evidence" value="ECO:0007669"/>
    <property type="project" value="UniProtKB-UniRule"/>
</dbReference>
<evidence type="ECO:0000256" key="4">
    <source>
        <dbReference type="ARBA" id="ARBA00022705"/>
    </source>
</evidence>